<accession>A0A2I2KP55</accession>
<sequence>MTIDLTGAGPTPGYGGGSGQAGSPQPRKVRHIPLKPIPALAGLLLRACPDRVLRVAIDGPDAAGKTTLADELAHALAGRDRPVIRASVDGFHQPRAVRRRRGSLSPQGYFHDAFDYAALRRLLLDPLGPAGDRYHRTAAFDHVHDRPLEQPAHLAAHDAILLVDGVFLQRDDLRSCWDLTVYLQISPAESLRRALRRDTALFGSPAAVRERYEARYLPGQQLYRAIAAPADHADVLIDHERPDTPRILRWPTGGSGVIPA</sequence>
<evidence type="ECO:0000256" key="1">
    <source>
        <dbReference type="SAM" id="MobiDB-lite"/>
    </source>
</evidence>
<dbReference type="InterPro" id="IPR027417">
    <property type="entry name" value="P-loop_NTPase"/>
</dbReference>
<dbReference type="Pfam" id="PF00485">
    <property type="entry name" value="PRK"/>
    <property type="match status" value="1"/>
</dbReference>
<keyword evidence="4" id="KW-1185">Reference proteome</keyword>
<dbReference type="AlphaFoldDB" id="A0A2I2KP55"/>
<evidence type="ECO:0000313" key="4">
    <source>
        <dbReference type="Proteomes" id="UP000234331"/>
    </source>
</evidence>
<feature type="region of interest" description="Disordered" evidence="1">
    <location>
        <begin position="1"/>
        <end position="30"/>
    </location>
</feature>
<dbReference type="EMBL" id="FZMO01000101">
    <property type="protein sequence ID" value="SNQ47451.1"/>
    <property type="molecule type" value="Genomic_DNA"/>
</dbReference>
<evidence type="ECO:0000259" key="2">
    <source>
        <dbReference type="Pfam" id="PF00485"/>
    </source>
</evidence>
<feature type="compositionally biased region" description="Gly residues" evidence="1">
    <location>
        <begin position="10"/>
        <end position="20"/>
    </location>
</feature>
<dbReference type="GO" id="GO:0016301">
    <property type="term" value="F:kinase activity"/>
    <property type="evidence" value="ECO:0007669"/>
    <property type="project" value="UniProtKB-KW"/>
</dbReference>
<feature type="domain" description="Phosphoribulokinase/uridine kinase" evidence="2">
    <location>
        <begin position="55"/>
        <end position="214"/>
    </location>
</feature>
<gene>
    <name evidence="3" type="ORF">FRACA_190030</name>
</gene>
<name>A0A2I2KP55_9ACTN</name>
<proteinExistence type="predicted"/>
<evidence type="ECO:0000313" key="3">
    <source>
        <dbReference type="EMBL" id="SNQ47451.1"/>
    </source>
</evidence>
<keyword evidence="3" id="KW-0808">Transferase</keyword>
<organism evidence="3 4">
    <name type="scientific">Frankia canadensis</name>
    <dbReference type="NCBI Taxonomy" id="1836972"/>
    <lineage>
        <taxon>Bacteria</taxon>
        <taxon>Bacillati</taxon>
        <taxon>Actinomycetota</taxon>
        <taxon>Actinomycetes</taxon>
        <taxon>Frankiales</taxon>
        <taxon>Frankiaceae</taxon>
        <taxon>Frankia</taxon>
    </lineage>
</organism>
<dbReference type="Gene3D" id="3.40.50.300">
    <property type="entry name" value="P-loop containing nucleotide triphosphate hydrolases"/>
    <property type="match status" value="1"/>
</dbReference>
<dbReference type="InterPro" id="IPR006083">
    <property type="entry name" value="PRK/URK"/>
</dbReference>
<dbReference type="GO" id="GO:0005524">
    <property type="term" value="F:ATP binding"/>
    <property type="evidence" value="ECO:0007669"/>
    <property type="project" value="InterPro"/>
</dbReference>
<dbReference type="PANTHER" id="PTHR10285">
    <property type="entry name" value="URIDINE KINASE"/>
    <property type="match status" value="1"/>
</dbReference>
<protein>
    <submittedName>
        <fullName evidence="3">Pantothenate kinase protein</fullName>
    </submittedName>
</protein>
<reference evidence="3 4" key="1">
    <citation type="submission" date="2017-06" db="EMBL/GenBank/DDBJ databases">
        <authorList>
            <person name="Kim H.J."/>
            <person name="Triplett B.A."/>
        </authorList>
    </citation>
    <scope>NUCLEOTIDE SEQUENCE [LARGE SCALE GENOMIC DNA]</scope>
    <source>
        <strain evidence="3">FRACA_ARgP5</strain>
    </source>
</reference>
<dbReference type="SUPFAM" id="SSF52540">
    <property type="entry name" value="P-loop containing nucleoside triphosphate hydrolases"/>
    <property type="match status" value="1"/>
</dbReference>
<dbReference type="Proteomes" id="UP000234331">
    <property type="component" value="Unassembled WGS sequence"/>
</dbReference>
<keyword evidence="3" id="KW-0418">Kinase</keyword>